<evidence type="ECO:0000256" key="2">
    <source>
        <dbReference type="SAM" id="SignalP"/>
    </source>
</evidence>
<dbReference type="Proteomes" id="UP000800235">
    <property type="component" value="Unassembled WGS sequence"/>
</dbReference>
<feature type="compositionally biased region" description="Low complexity" evidence="1">
    <location>
        <begin position="404"/>
        <end position="414"/>
    </location>
</feature>
<feature type="region of interest" description="Disordered" evidence="1">
    <location>
        <begin position="402"/>
        <end position="421"/>
    </location>
</feature>
<proteinExistence type="predicted"/>
<name>A0A9P4NXV7_9PEZI</name>
<dbReference type="AlphaFoldDB" id="A0A9P4NXV7"/>
<sequence length="525" mass="56122">MFADLAYLWVILAALRGARVAAADSCFNVGYAPAGECNVDPRASEFLQAVVIQDHMNASCDSSVVFKLNAQYVDNRGKSRSADAIAPVTIDPAFTGTMTFNFPVALATIGEVKPVTLGLSARPTGKGDELTASFEYVQRHSPTIVYTATVISTIMASTTSTTTKTVIATESTTSTPKHRSTITQFGIKTLSHSPCTSSTTIHITPSPMVKLSTSTTTISATATCQSTSLAIAKAPLRFKRGVEYSTPYCGSPVTTIIPKSTISIKTTVISTEVVTELYTSKTIETHTAPAVTIYKRITSTQLAVASACNIHTAWERKERDTKSVVITETQTKWATQKGVSLPACAPAVTARIVTFGTSVDLPPIAQETAPSKSPIETSAASSAPPKVDLKPRDDAGNIKAHLLSTPTHTTSSPHKSTDDNFSDRKTIHVNSHTHTHTYTHPHTRPIHFHEARANSTASALLSLSQLKSDITTPPKVHVATTTTVTHVKRETTTIPTTVLAPARASESAIVGPNFANFLQGWEWSF</sequence>
<protein>
    <submittedName>
        <fullName evidence="3">Uncharacterized protein</fullName>
    </submittedName>
</protein>
<keyword evidence="4" id="KW-1185">Reference proteome</keyword>
<keyword evidence="2" id="KW-0732">Signal</keyword>
<comment type="caution">
    <text evidence="3">The sequence shown here is derived from an EMBL/GenBank/DDBJ whole genome shotgun (WGS) entry which is preliminary data.</text>
</comment>
<reference evidence="3" key="1">
    <citation type="journal article" date="2020" name="Stud. Mycol.">
        <title>101 Dothideomycetes genomes: a test case for predicting lifestyles and emergence of pathogens.</title>
        <authorList>
            <person name="Haridas S."/>
            <person name="Albert R."/>
            <person name="Binder M."/>
            <person name="Bloem J."/>
            <person name="Labutti K."/>
            <person name="Salamov A."/>
            <person name="Andreopoulos B."/>
            <person name="Baker S."/>
            <person name="Barry K."/>
            <person name="Bills G."/>
            <person name="Bluhm B."/>
            <person name="Cannon C."/>
            <person name="Castanera R."/>
            <person name="Culley D."/>
            <person name="Daum C."/>
            <person name="Ezra D."/>
            <person name="Gonzalez J."/>
            <person name="Henrissat B."/>
            <person name="Kuo A."/>
            <person name="Liang C."/>
            <person name="Lipzen A."/>
            <person name="Lutzoni F."/>
            <person name="Magnuson J."/>
            <person name="Mondo S."/>
            <person name="Nolan M."/>
            <person name="Ohm R."/>
            <person name="Pangilinan J."/>
            <person name="Park H.-J."/>
            <person name="Ramirez L."/>
            <person name="Alfaro M."/>
            <person name="Sun H."/>
            <person name="Tritt A."/>
            <person name="Yoshinaga Y."/>
            <person name="Zwiers L.-H."/>
            <person name="Turgeon B."/>
            <person name="Goodwin S."/>
            <person name="Spatafora J."/>
            <person name="Crous P."/>
            <person name="Grigoriev I."/>
        </authorList>
    </citation>
    <scope>NUCLEOTIDE SEQUENCE</scope>
    <source>
        <strain evidence="3">CBS 130266</strain>
    </source>
</reference>
<organism evidence="3 4">
    <name type="scientific">Tothia fuscella</name>
    <dbReference type="NCBI Taxonomy" id="1048955"/>
    <lineage>
        <taxon>Eukaryota</taxon>
        <taxon>Fungi</taxon>
        <taxon>Dikarya</taxon>
        <taxon>Ascomycota</taxon>
        <taxon>Pezizomycotina</taxon>
        <taxon>Dothideomycetes</taxon>
        <taxon>Pleosporomycetidae</taxon>
        <taxon>Venturiales</taxon>
        <taxon>Cylindrosympodiaceae</taxon>
        <taxon>Tothia</taxon>
    </lineage>
</organism>
<dbReference type="EMBL" id="MU007016">
    <property type="protein sequence ID" value="KAF2434424.1"/>
    <property type="molecule type" value="Genomic_DNA"/>
</dbReference>
<feature type="chain" id="PRO_5040343296" evidence="2">
    <location>
        <begin position="24"/>
        <end position="525"/>
    </location>
</feature>
<gene>
    <name evidence="3" type="ORF">EJ08DRAFT_730650</name>
</gene>
<feature type="signal peptide" evidence="2">
    <location>
        <begin position="1"/>
        <end position="23"/>
    </location>
</feature>
<evidence type="ECO:0000313" key="4">
    <source>
        <dbReference type="Proteomes" id="UP000800235"/>
    </source>
</evidence>
<feature type="compositionally biased region" description="Polar residues" evidence="1">
    <location>
        <begin position="368"/>
        <end position="381"/>
    </location>
</feature>
<evidence type="ECO:0000256" key="1">
    <source>
        <dbReference type="SAM" id="MobiDB-lite"/>
    </source>
</evidence>
<accession>A0A9P4NXV7</accession>
<feature type="region of interest" description="Disordered" evidence="1">
    <location>
        <begin position="364"/>
        <end position="393"/>
    </location>
</feature>
<evidence type="ECO:0000313" key="3">
    <source>
        <dbReference type="EMBL" id="KAF2434424.1"/>
    </source>
</evidence>